<name>A0A517P6F0_9PLAN</name>
<dbReference type="GO" id="GO:0017038">
    <property type="term" value="P:protein import"/>
    <property type="evidence" value="ECO:0007669"/>
    <property type="project" value="TreeGrafter"/>
</dbReference>
<evidence type="ECO:0000256" key="2">
    <source>
        <dbReference type="ARBA" id="ARBA00022475"/>
    </source>
</evidence>
<evidence type="ECO:0000259" key="9">
    <source>
        <dbReference type="Pfam" id="PF01618"/>
    </source>
</evidence>
<dbReference type="KEGG" id="acaf:CA12_10250"/>
<feature type="domain" description="MotA/TolQ/ExbB proton channel" evidence="9">
    <location>
        <begin position="116"/>
        <end position="235"/>
    </location>
</feature>
<dbReference type="GO" id="GO:0005886">
    <property type="term" value="C:plasma membrane"/>
    <property type="evidence" value="ECO:0007669"/>
    <property type="project" value="UniProtKB-SubCell"/>
</dbReference>
<dbReference type="RefSeq" id="WP_145357792.1">
    <property type="nucleotide sequence ID" value="NZ_CP036265.1"/>
</dbReference>
<dbReference type="InterPro" id="IPR002898">
    <property type="entry name" value="MotA_ExbB_proton_chnl"/>
</dbReference>
<gene>
    <name evidence="10" type="primary">exbB_2</name>
    <name evidence="10" type="ORF">CA12_10250</name>
</gene>
<feature type="chain" id="PRO_5021762436" evidence="8">
    <location>
        <begin position="24"/>
        <end position="257"/>
    </location>
</feature>
<evidence type="ECO:0000313" key="10">
    <source>
        <dbReference type="EMBL" id="QDT14945.1"/>
    </source>
</evidence>
<evidence type="ECO:0000313" key="11">
    <source>
        <dbReference type="Proteomes" id="UP000318741"/>
    </source>
</evidence>
<feature type="transmembrane region" description="Helical" evidence="7">
    <location>
        <begin position="158"/>
        <end position="180"/>
    </location>
</feature>
<keyword evidence="2" id="KW-1003">Cell membrane</keyword>
<dbReference type="PANTHER" id="PTHR30625:SF17">
    <property type="entry name" value="TOLQ-RELATED"/>
    <property type="match status" value="1"/>
</dbReference>
<keyword evidence="4 7" id="KW-1133">Transmembrane helix</keyword>
<feature type="signal peptide" evidence="8">
    <location>
        <begin position="1"/>
        <end position="23"/>
    </location>
</feature>
<feature type="transmembrane region" description="Helical" evidence="7">
    <location>
        <begin position="200"/>
        <end position="225"/>
    </location>
</feature>
<keyword evidence="8" id="KW-0732">Signal</keyword>
<keyword evidence="5 7" id="KW-0472">Membrane</keyword>
<keyword evidence="6" id="KW-0653">Protein transport</keyword>
<dbReference type="Proteomes" id="UP000318741">
    <property type="component" value="Chromosome"/>
</dbReference>
<accession>A0A517P6F0</accession>
<keyword evidence="3 7" id="KW-0812">Transmembrane</keyword>
<keyword evidence="6" id="KW-0813">Transport</keyword>
<feature type="transmembrane region" description="Helical" evidence="7">
    <location>
        <begin position="58"/>
        <end position="80"/>
    </location>
</feature>
<dbReference type="Pfam" id="PF01618">
    <property type="entry name" value="MotA_ExbB"/>
    <property type="match status" value="1"/>
</dbReference>
<dbReference type="InterPro" id="IPR050790">
    <property type="entry name" value="ExbB/TolQ_transport"/>
</dbReference>
<evidence type="ECO:0000256" key="7">
    <source>
        <dbReference type="SAM" id="Phobius"/>
    </source>
</evidence>
<organism evidence="10 11">
    <name type="scientific">Alienimonas californiensis</name>
    <dbReference type="NCBI Taxonomy" id="2527989"/>
    <lineage>
        <taxon>Bacteria</taxon>
        <taxon>Pseudomonadati</taxon>
        <taxon>Planctomycetota</taxon>
        <taxon>Planctomycetia</taxon>
        <taxon>Planctomycetales</taxon>
        <taxon>Planctomycetaceae</taxon>
        <taxon>Alienimonas</taxon>
    </lineage>
</organism>
<dbReference type="EMBL" id="CP036265">
    <property type="protein sequence ID" value="QDT14945.1"/>
    <property type="molecule type" value="Genomic_DNA"/>
</dbReference>
<evidence type="ECO:0000256" key="4">
    <source>
        <dbReference type="ARBA" id="ARBA00022989"/>
    </source>
</evidence>
<protein>
    <submittedName>
        <fullName evidence="10">Biopolymer transport protein ExbB</fullName>
    </submittedName>
</protein>
<reference evidence="10 11" key="1">
    <citation type="submission" date="2019-02" db="EMBL/GenBank/DDBJ databases">
        <title>Deep-cultivation of Planctomycetes and their phenomic and genomic characterization uncovers novel biology.</title>
        <authorList>
            <person name="Wiegand S."/>
            <person name="Jogler M."/>
            <person name="Boedeker C."/>
            <person name="Pinto D."/>
            <person name="Vollmers J."/>
            <person name="Rivas-Marin E."/>
            <person name="Kohn T."/>
            <person name="Peeters S.H."/>
            <person name="Heuer A."/>
            <person name="Rast P."/>
            <person name="Oberbeckmann S."/>
            <person name="Bunk B."/>
            <person name="Jeske O."/>
            <person name="Meyerdierks A."/>
            <person name="Storesund J.E."/>
            <person name="Kallscheuer N."/>
            <person name="Luecker S."/>
            <person name="Lage O.M."/>
            <person name="Pohl T."/>
            <person name="Merkel B.J."/>
            <person name="Hornburger P."/>
            <person name="Mueller R.-W."/>
            <person name="Bruemmer F."/>
            <person name="Labrenz M."/>
            <person name="Spormann A.M."/>
            <person name="Op den Camp H."/>
            <person name="Overmann J."/>
            <person name="Amann R."/>
            <person name="Jetten M.S.M."/>
            <person name="Mascher T."/>
            <person name="Medema M.H."/>
            <person name="Devos D.P."/>
            <person name="Kaster A.-K."/>
            <person name="Ovreas L."/>
            <person name="Rohde M."/>
            <person name="Galperin M.Y."/>
            <person name="Jogler C."/>
        </authorList>
    </citation>
    <scope>NUCLEOTIDE SEQUENCE [LARGE SCALE GENOMIC DNA]</scope>
    <source>
        <strain evidence="10 11">CA12</strain>
    </source>
</reference>
<keyword evidence="11" id="KW-1185">Reference proteome</keyword>
<dbReference type="AlphaFoldDB" id="A0A517P6F0"/>
<comment type="subcellular location">
    <subcellularLocation>
        <location evidence="1">Cell membrane</location>
        <topology evidence="1">Multi-pass membrane protein</topology>
    </subcellularLocation>
    <subcellularLocation>
        <location evidence="6">Membrane</location>
        <topology evidence="6">Multi-pass membrane protein</topology>
    </subcellularLocation>
</comment>
<proteinExistence type="inferred from homology"/>
<dbReference type="OrthoDB" id="9809716at2"/>
<evidence type="ECO:0000256" key="5">
    <source>
        <dbReference type="ARBA" id="ARBA00023136"/>
    </source>
</evidence>
<sequence length="257" mass="27349" precursor="true">MSRRFASALLLGLFLLTPAASFAQDDAAPAADAPAAGATAAAPESQNFLVWMLEANGWLFGLIFLALSFVTVALITLNVLKVRRQNFLPDGFVEDFEAELAAKNYQGAYELAREDESVVARVLAAGLGRLNRGYPEAVEAMQEVGEDENMTYEHGLSYLALVGAIAPMLGLLGTVTGMISSFQTIAQSTTAPKPAELAQGISQALFTTLEGLAIAIPAMVAYSLLRNRVARYILEVGIVSEGLMQRFSALGKAKKDA</sequence>
<dbReference type="PANTHER" id="PTHR30625">
    <property type="entry name" value="PROTEIN TOLQ"/>
    <property type="match status" value="1"/>
</dbReference>
<comment type="similarity">
    <text evidence="6">Belongs to the exbB/tolQ family.</text>
</comment>
<evidence type="ECO:0000256" key="3">
    <source>
        <dbReference type="ARBA" id="ARBA00022692"/>
    </source>
</evidence>
<evidence type="ECO:0000256" key="6">
    <source>
        <dbReference type="RuleBase" id="RU004057"/>
    </source>
</evidence>
<evidence type="ECO:0000256" key="8">
    <source>
        <dbReference type="SAM" id="SignalP"/>
    </source>
</evidence>
<evidence type="ECO:0000256" key="1">
    <source>
        <dbReference type="ARBA" id="ARBA00004651"/>
    </source>
</evidence>